<sequence length="113" mass="12771">MSSDTEPWKRLCSERKQRQLDSIPKEWLIAVPSDPKLSVINVPRECGLLTTLELEITETVDVDILLGNLASGVWTSVQVTTAFYKRAIIAQQLTNCLTEIFIERALARAQDLR</sequence>
<dbReference type="AlphaFoldDB" id="A0AAW0G418"/>
<evidence type="ECO:0000313" key="3">
    <source>
        <dbReference type="Proteomes" id="UP001385951"/>
    </source>
</evidence>
<accession>A0AAW0G418</accession>
<name>A0AAW0G418_9APHY</name>
<reference evidence="2 3" key="1">
    <citation type="submission" date="2022-09" db="EMBL/GenBank/DDBJ databases">
        <authorList>
            <person name="Palmer J.M."/>
        </authorList>
    </citation>
    <scope>NUCLEOTIDE SEQUENCE [LARGE SCALE GENOMIC DNA]</scope>
    <source>
        <strain evidence="2 3">DSM 7382</strain>
    </source>
</reference>
<comment type="caution">
    <text evidence="2">The sequence shown here is derived from an EMBL/GenBank/DDBJ whole genome shotgun (WGS) entry which is preliminary data.</text>
</comment>
<dbReference type="InterPro" id="IPR036928">
    <property type="entry name" value="AS_sf"/>
</dbReference>
<keyword evidence="3" id="KW-1185">Reference proteome</keyword>
<dbReference type="Gene3D" id="3.90.1300.10">
    <property type="entry name" value="Amidase signature (AS) domain"/>
    <property type="match status" value="1"/>
</dbReference>
<comment type="similarity">
    <text evidence="1">Belongs to the amidase family.</text>
</comment>
<dbReference type="PANTHER" id="PTHR46072">
    <property type="entry name" value="AMIDASE-RELATED-RELATED"/>
    <property type="match status" value="1"/>
</dbReference>
<organism evidence="2 3">
    <name type="scientific">Cerrena zonata</name>
    <dbReference type="NCBI Taxonomy" id="2478898"/>
    <lineage>
        <taxon>Eukaryota</taxon>
        <taxon>Fungi</taxon>
        <taxon>Dikarya</taxon>
        <taxon>Basidiomycota</taxon>
        <taxon>Agaricomycotina</taxon>
        <taxon>Agaricomycetes</taxon>
        <taxon>Polyporales</taxon>
        <taxon>Cerrenaceae</taxon>
        <taxon>Cerrena</taxon>
    </lineage>
</organism>
<proteinExistence type="inferred from homology"/>
<gene>
    <name evidence="2" type="ORF">QCA50_008448</name>
</gene>
<dbReference type="Proteomes" id="UP001385951">
    <property type="component" value="Unassembled WGS sequence"/>
</dbReference>
<dbReference type="SUPFAM" id="SSF75304">
    <property type="entry name" value="Amidase signature (AS) enzymes"/>
    <property type="match status" value="1"/>
</dbReference>
<dbReference type="PANTHER" id="PTHR46072:SF11">
    <property type="entry name" value="AMIDASE-RELATED"/>
    <property type="match status" value="1"/>
</dbReference>
<protein>
    <submittedName>
        <fullName evidence="2">Uncharacterized protein</fullName>
    </submittedName>
</protein>
<dbReference type="EMBL" id="JASBNA010000011">
    <property type="protein sequence ID" value="KAK7688078.1"/>
    <property type="molecule type" value="Genomic_DNA"/>
</dbReference>
<evidence type="ECO:0000256" key="1">
    <source>
        <dbReference type="ARBA" id="ARBA00009199"/>
    </source>
</evidence>
<evidence type="ECO:0000313" key="2">
    <source>
        <dbReference type="EMBL" id="KAK7688078.1"/>
    </source>
</evidence>